<proteinExistence type="predicted"/>
<keyword evidence="1" id="KW-0812">Transmembrane</keyword>
<dbReference type="AlphaFoldDB" id="A0A7K1LSX3"/>
<evidence type="ECO:0000256" key="1">
    <source>
        <dbReference type="SAM" id="Phobius"/>
    </source>
</evidence>
<dbReference type="RefSeq" id="WP_156277940.1">
    <property type="nucleotide sequence ID" value="NZ_BAABGI010000007.1"/>
</dbReference>
<feature type="transmembrane region" description="Helical" evidence="1">
    <location>
        <begin position="20"/>
        <end position="40"/>
    </location>
</feature>
<organism evidence="2 3">
    <name type="scientific">Christiangramia aestuarii</name>
    <dbReference type="NCBI Taxonomy" id="1028746"/>
    <lineage>
        <taxon>Bacteria</taxon>
        <taxon>Pseudomonadati</taxon>
        <taxon>Bacteroidota</taxon>
        <taxon>Flavobacteriia</taxon>
        <taxon>Flavobacteriales</taxon>
        <taxon>Flavobacteriaceae</taxon>
        <taxon>Christiangramia</taxon>
    </lineage>
</organism>
<feature type="transmembrane region" description="Helical" evidence="1">
    <location>
        <begin position="52"/>
        <end position="70"/>
    </location>
</feature>
<sequence length="162" mass="18765">MALIKREIQLIESNKMQALFWRYLILTIGILLLCLSILKFYNPDHTTDWNNLIIFSGSGLLLIGLSIVLFDRIKTVKVNHSRIIYEEKGEQKDINWKDVNRVGRILFIAPPLYFAIINKNLIIFPTERNFGYSSFGSSSVFVLIDHSKMGEIINKAKEQYLI</sequence>
<keyword evidence="1" id="KW-1133">Transmembrane helix</keyword>
<gene>
    <name evidence="2" type="ORF">FLP08_14955</name>
</gene>
<accession>A0A7K1LSX3</accession>
<keyword evidence="1" id="KW-0472">Membrane</keyword>
<dbReference type="OrthoDB" id="1444584at2"/>
<name>A0A7K1LSX3_9FLAO</name>
<protein>
    <submittedName>
        <fullName evidence="2">Uncharacterized protein</fullName>
    </submittedName>
</protein>
<reference evidence="2 3" key="1">
    <citation type="submission" date="2019-07" db="EMBL/GenBank/DDBJ databases">
        <title>Gramella aestuarii sp. nov., isolated from a tidal flat, and emended description of Gramella echinicola.</title>
        <authorList>
            <person name="Liu L."/>
        </authorList>
    </citation>
    <scope>NUCLEOTIDE SEQUENCE [LARGE SCALE GENOMIC DNA]</scope>
    <source>
        <strain evidence="2 3">BS12</strain>
    </source>
</reference>
<comment type="caution">
    <text evidence="2">The sequence shown here is derived from an EMBL/GenBank/DDBJ whole genome shotgun (WGS) entry which is preliminary data.</text>
</comment>
<evidence type="ECO:0000313" key="3">
    <source>
        <dbReference type="Proteomes" id="UP000460416"/>
    </source>
</evidence>
<evidence type="ECO:0000313" key="2">
    <source>
        <dbReference type="EMBL" id="MUP43878.1"/>
    </source>
</evidence>
<keyword evidence="3" id="KW-1185">Reference proteome</keyword>
<dbReference type="Proteomes" id="UP000460416">
    <property type="component" value="Unassembled WGS sequence"/>
</dbReference>
<dbReference type="EMBL" id="VJVW01000009">
    <property type="protein sequence ID" value="MUP43878.1"/>
    <property type="molecule type" value="Genomic_DNA"/>
</dbReference>